<reference evidence="1" key="7">
    <citation type="journal article" date="2005" name="Science">
        <title>The Transcriptional Landscape of the Mammalian Genome.</title>
        <authorList>
            <consortium name="The FANTOM Consortium"/>
            <consortium name="Riken Genome Exploration Research Group and Genome Science Group (Genome Network Project Core Group)"/>
        </authorList>
    </citation>
    <scope>NUCLEOTIDE SEQUENCE</scope>
    <source>
        <strain evidence="1">C57BL/6J</strain>
        <tissue evidence="1">Medulla oblongata</tissue>
    </source>
</reference>
<name>Q3UYE3_MOUSE</name>
<proteinExistence type="evidence at transcript level"/>
<reference evidence="1" key="8">
    <citation type="journal article" date="2005" name="Science">
        <title>Antisense Transcription in the Mammalian Transcriptome.</title>
        <authorList>
            <consortium name="RIKEN Genome Exploration Research Group and Genome Science Group (Genome Network Project Core Group) and the FANTOM Consortium"/>
        </authorList>
    </citation>
    <scope>NUCLEOTIDE SEQUENCE</scope>
    <source>
        <strain evidence="1">C57BL/6J</strain>
        <tissue evidence="1">Medulla oblongata</tissue>
    </source>
</reference>
<dbReference type="EMBL" id="AK134759">
    <property type="protein sequence ID" value="BAE22269.1"/>
    <property type="molecule type" value="mRNA"/>
</dbReference>
<dbReference type="MGI" id="MGI:3644382">
    <property type="gene designation" value="Gm5570"/>
</dbReference>
<dbReference type="SUPFAM" id="SSF50814">
    <property type="entry name" value="Lipocalins"/>
    <property type="match status" value="1"/>
</dbReference>
<accession>Q3UYE3</accession>
<reference evidence="1" key="5">
    <citation type="journal article" date="2002" name="Nature">
        <title>Analysis of the mouse transcriptome based on functional annotation of 60,770 full-length cDNAs.</title>
        <authorList>
            <consortium name="The FANTOM Consortium and the RIKEN Genome Exploration Research Group Phase I and II Team"/>
        </authorList>
    </citation>
    <scope>NUCLEOTIDE SEQUENCE</scope>
    <source>
        <strain evidence="1">C57BL/6J</strain>
        <tissue evidence="1">Medulla oblongata</tissue>
    </source>
</reference>
<reference evidence="1" key="1">
    <citation type="journal article" date="1999" name="Methods Enzymol.">
        <title>High-efficiency full-length cDNA cloning.</title>
        <authorList>
            <person name="Carninci P."/>
            <person name="Hayashizaki Y."/>
        </authorList>
    </citation>
    <scope>NUCLEOTIDE SEQUENCE</scope>
    <source>
        <strain evidence="1">C57BL/6J</strain>
        <tissue evidence="1">Medulla oblongata</tissue>
    </source>
</reference>
<reference evidence="1" key="6">
    <citation type="submission" date="2004-03" db="EMBL/GenBank/DDBJ databases">
        <authorList>
            <person name="Arakawa T."/>
            <person name="Carninci P."/>
            <person name="Fukuda S."/>
            <person name="Hashizume W."/>
            <person name="Hayashida K."/>
            <person name="Hori F."/>
            <person name="Iida J."/>
            <person name="Imamura K."/>
            <person name="Imotani K."/>
            <person name="Itoh M."/>
            <person name="Kanagawa S."/>
            <person name="Kawai J."/>
            <person name="Kojima M."/>
            <person name="Konno H."/>
            <person name="Murata M."/>
            <person name="Nakamura M."/>
            <person name="Ninomiya N."/>
            <person name="Nishiyori H."/>
            <person name="Nomura K."/>
            <person name="Ohno M."/>
            <person name="Sakazume N."/>
            <person name="Sano H."/>
            <person name="Sasaki D."/>
            <person name="Shibata K."/>
            <person name="Shiraki T."/>
            <person name="Tagami M."/>
            <person name="Tagami Y."/>
            <person name="Waki K."/>
            <person name="Watahiki A."/>
            <person name="Muramatsu M."/>
            <person name="Hayashizaki Y."/>
        </authorList>
    </citation>
    <scope>NUCLEOTIDE SEQUENCE</scope>
    <source>
        <strain evidence="1">C57BL/6J</strain>
        <tissue evidence="1">Medulla oblongata</tissue>
    </source>
</reference>
<reference evidence="1" key="3">
    <citation type="journal article" date="2000" name="Genome Res.">
        <title>RIKEN integrated sequence analysis (RISA) system--384-format sequencing pipeline with 384 multicapillary sequencer.</title>
        <authorList>
            <person name="Shibata K."/>
            <person name="Itoh M."/>
            <person name="Aizawa K."/>
            <person name="Nagaoka S."/>
            <person name="Sasaki N."/>
            <person name="Carninci P."/>
            <person name="Konno H."/>
            <person name="Akiyama J."/>
            <person name="Nishi K."/>
            <person name="Kitsunai T."/>
            <person name="Tashiro H."/>
            <person name="Itoh M."/>
            <person name="Sumi N."/>
            <person name="Ishii Y."/>
            <person name="Nakamura S."/>
            <person name="Hazama M."/>
            <person name="Nishine T."/>
            <person name="Harada A."/>
            <person name="Yamamoto R."/>
            <person name="Matsumoto H."/>
            <person name="Sakaguchi S."/>
            <person name="Ikegami T."/>
            <person name="Kashiwagi K."/>
            <person name="Fujiwake S."/>
            <person name="Inoue K."/>
            <person name="Togawa Y."/>
            <person name="Izawa M."/>
            <person name="Ohara E."/>
            <person name="Watahiki M."/>
            <person name="Yoneda Y."/>
            <person name="Ishikawa T."/>
            <person name="Ozawa K."/>
            <person name="Tanaka T."/>
            <person name="Matsuura S."/>
            <person name="Kawai J."/>
            <person name="Okazaki Y."/>
            <person name="Muramatsu M."/>
            <person name="Inoue Y."/>
            <person name="Kira A."/>
            <person name="Hayashizaki Y."/>
        </authorList>
    </citation>
    <scope>NUCLEOTIDE SEQUENCE</scope>
    <source>
        <strain evidence="1">C57BL/6J</strain>
        <tissue evidence="1">Medulla oblongata</tissue>
    </source>
</reference>
<dbReference type="AlphaFoldDB" id="Q3UYE3"/>
<reference evidence="1" key="4">
    <citation type="journal article" date="2001" name="Nature">
        <title>Functional annotation of a full-length mouse cDNA collection.</title>
        <authorList>
            <consortium name="The RIKEN Genome Exploration Research Group Phase II Team and the FANTOM Consortium"/>
        </authorList>
    </citation>
    <scope>NUCLEOTIDE SEQUENCE</scope>
    <source>
        <strain evidence="1">C57BL/6J</strain>
        <tissue evidence="1">Medulla oblongata</tissue>
    </source>
</reference>
<dbReference type="InterPro" id="IPR012674">
    <property type="entry name" value="Calycin"/>
</dbReference>
<dbReference type="Gene3D" id="2.40.128.20">
    <property type="match status" value="1"/>
</dbReference>
<protein>
    <submittedName>
        <fullName evidence="1">Uncharacterized protein</fullName>
    </submittedName>
</protein>
<dbReference type="AGR" id="MGI:3644382"/>
<organism evidence="1">
    <name type="scientific">Mus musculus</name>
    <name type="common">Mouse</name>
    <dbReference type="NCBI Taxonomy" id="10090"/>
    <lineage>
        <taxon>Eukaryota</taxon>
        <taxon>Metazoa</taxon>
        <taxon>Chordata</taxon>
        <taxon>Craniata</taxon>
        <taxon>Vertebrata</taxon>
        <taxon>Euteleostomi</taxon>
        <taxon>Mammalia</taxon>
        <taxon>Eutheria</taxon>
        <taxon>Euarchontoglires</taxon>
        <taxon>Glires</taxon>
        <taxon>Rodentia</taxon>
        <taxon>Myomorpha</taxon>
        <taxon>Muroidea</taxon>
        <taxon>Muridae</taxon>
        <taxon>Murinae</taxon>
        <taxon>Mus</taxon>
        <taxon>Mus</taxon>
    </lineage>
</organism>
<evidence type="ECO:0000313" key="1">
    <source>
        <dbReference type="EMBL" id="BAE22269.1"/>
    </source>
</evidence>
<reference evidence="1" key="2">
    <citation type="journal article" date="2000" name="Genome Res.">
        <title>Normalization and subtraction of cap-trapper-selected cDNAs to prepare full-length cDNA libraries for rapid discovery of new genes.</title>
        <authorList>
            <person name="Carninci P."/>
            <person name="Shibata Y."/>
            <person name="Hayatsu N."/>
            <person name="Sugahara Y."/>
            <person name="Shibata K."/>
            <person name="Itoh M."/>
            <person name="Konno H."/>
            <person name="Okazaki Y."/>
            <person name="Muramatsu M."/>
            <person name="Hayashizaki Y."/>
        </authorList>
    </citation>
    <scope>NUCLEOTIDE SEQUENCE</scope>
    <source>
        <strain evidence="1">C57BL/6J</strain>
        <tissue evidence="1">Medulla oblongata</tissue>
    </source>
</reference>
<gene>
    <name evidence="2" type="primary">Gm5570</name>
    <name evidence="2" type="synonym">EG434019</name>
</gene>
<evidence type="ECO:0000313" key="2">
    <source>
        <dbReference type="MGI" id="MGI:3644382"/>
    </source>
</evidence>
<sequence length="178" mass="20991">MDTTAENRQVRMLIREVKYFNQYSLMSMTFYVRKNGKCQLHTVWAEKLERTFCSMSLAYFTEYKFQGECPKRNRTNPITGTWMLHDAIRHFPKIYTFPALEGGLNRRPSAFFIKIHFVSNTTILFEARFINDGNYNINLSGALATGTNITEEMWKRYVKLTQKLKIPTKNIENVYETV</sequence>